<protein>
    <recommendedName>
        <fullName evidence="3">Phage tail protein</fullName>
    </recommendedName>
</protein>
<evidence type="ECO:0000313" key="1">
    <source>
        <dbReference type="EMBL" id="MBC5995464.1"/>
    </source>
</evidence>
<proteinExistence type="predicted"/>
<evidence type="ECO:0000313" key="2">
    <source>
        <dbReference type="Proteomes" id="UP000609849"/>
    </source>
</evidence>
<dbReference type="InterPro" id="IPR006490">
    <property type="entry name" value="Maj_tail_phi13"/>
</dbReference>
<dbReference type="Proteomes" id="UP000609849">
    <property type="component" value="Unassembled WGS sequence"/>
</dbReference>
<evidence type="ECO:0008006" key="3">
    <source>
        <dbReference type="Google" id="ProtNLM"/>
    </source>
</evidence>
<dbReference type="NCBIfam" id="TIGR01603">
    <property type="entry name" value="maj_tail_phi13"/>
    <property type="match status" value="1"/>
</dbReference>
<reference evidence="1 2" key="1">
    <citation type="submission" date="2020-08" db="EMBL/GenBank/DDBJ databases">
        <authorList>
            <person name="Liu C."/>
            <person name="Sun Q."/>
        </authorList>
    </citation>
    <scope>NUCLEOTIDE SEQUENCE [LARGE SCALE GENOMIC DNA]</scope>
    <source>
        <strain evidence="1 2">NSJ-18</strain>
    </source>
</reference>
<organism evidence="1 2">
    <name type="scientific">Romboutsia faecis</name>
    <dbReference type="NCBI Taxonomy" id="2764597"/>
    <lineage>
        <taxon>Bacteria</taxon>
        <taxon>Bacillati</taxon>
        <taxon>Bacillota</taxon>
        <taxon>Clostridia</taxon>
        <taxon>Peptostreptococcales</taxon>
        <taxon>Peptostreptococcaceae</taxon>
        <taxon>Romboutsia</taxon>
    </lineage>
</organism>
<sequence>MALKHKILYGFDEVYICKYDSVPMKLDGALDVNIKLDRDSIYIKNKGEKVSRIDTSIDGLGTLNLLSLTLEEKAMILGHKIIDNGLAVSTGTPPNLALLFTREKANGYKLYHIFYNVQFKEDTLVARTYSGNFEEDTLSIDFDVFKDKNKDLVYYVVDSETANPEIVANWFTKVTYPNEVI</sequence>
<gene>
    <name evidence="1" type="ORF">H8923_01710</name>
</gene>
<keyword evidence="2" id="KW-1185">Reference proteome</keyword>
<dbReference type="EMBL" id="JACRWE010000001">
    <property type="protein sequence ID" value="MBC5995464.1"/>
    <property type="molecule type" value="Genomic_DNA"/>
</dbReference>
<dbReference type="RefSeq" id="WP_153973133.1">
    <property type="nucleotide sequence ID" value="NZ_JACRWE010000001.1"/>
</dbReference>
<accession>A0ABR7JKL2</accession>
<comment type="caution">
    <text evidence="1">The sequence shown here is derived from an EMBL/GenBank/DDBJ whole genome shotgun (WGS) entry which is preliminary data.</text>
</comment>
<name>A0ABR7JKL2_9FIRM</name>